<gene>
    <name evidence="2" type="ORF">LCGC14_1881450</name>
</gene>
<sequence>MTQTEKLFAPSVDYNDEGLLVFENDVGLRRRFFGHKVDHPGTARRIAVRADHAVGLVHGEIGKLGFRQRHAVDADLLAGRVDAGAQLGHNRSIDINASGQDQLLALSATAQPGGRQQRGHGRPV</sequence>
<protein>
    <submittedName>
        <fullName evidence="2">Uncharacterized protein</fullName>
    </submittedName>
</protein>
<name>A0A0F9IG74_9ZZZZ</name>
<feature type="non-terminal residue" evidence="2">
    <location>
        <position position="124"/>
    </location>
</feature>
<evidence type="ECO:0000313" key="2">
    <source>
        <dbReference type="EMBL" id="KKL92765.1"/>
    </source>
</evidence>
<comment type="caution">
    <text evidence="2">The sequence shown here is derived from an EMBL/GenBank/DDBJ whole genome shotgun (WGS) entry which is preliminary data.</text>
</comment>
<organism evidence="2">
    <name type="scientific">marine sediment metagenome</name>
    <dbReference type="NCBI Taxonomy" id="412755"/>
    <lineage>
        <taxon>unclassified sequences</taxon>
        <taxon>metagenomes</taxon>
        <taxon>ecological metagenomes</taxon>
    </lineage>
</organism>
<reference evidence="2" key="1">
    <citation type="journal article" date="2015" name="Nature">
        <title>Complex archaea that bridge the gap between prokaryotes and eukaryotes.</title>
        <authorList>
            <person name="Spang A."/>
            <person name="Saw J.H."/>
            <person name="Jorgensen S.L."/>
            <person name="Zaremba-Niedzwiedzka K."/>
            <person name="Martijn J."/>
            <person name="Lind A.E."/>
            <person name="van Eijk R."/>
            <person name="Schleper C."/>
            <person name="Guy L."/>
            <person name="Ettema T.J."/>
        </authorList>
    </citation>
    <scope>NUCLEOTIDE SEQUENCE</scope>
</reference>
<dbReference type="AlphaFoldDB" id="A0A0F9IG74"/>
<accession>A0A0F9IG74</accession>
<proteinExistence type="predicted"/>
<evidence type="ECO:0000256" key="1">
    <source>
        <dbReference type="SAM" id="MobiDB-lite"/>
    </source>
</evidence>
<feature type="region of interest" description="Disordered" evidence="1">
    <location>
        <begin position="104"/>
        <end position="124"/>
    </location>
</feature>
<dbReference type="EMBL" id="LAZR01019381">
    <property type="protein sequence ID" value="KKL92765.1"/>
    <property type="molecule type" value="Genomic_DNA"/>
</dbReference>